<accession>A0A0K2TD56</accession>
<reference evidence="1" key="1">
    <citation type="submission" date="2014-05" db="EMBL/GenBank/DDBJ databases">
        <authorList>
            <person name="Chronopoulou M."/>
        </authorList>
    </citation>
    <scope>NUCLEOTIDE SEQUENCE</scope>
    <source>
        <tissue evidence="1">Whole organism</tissue>
    </source>
</reference>
<proteinExistence type="predicted"/>
<evidence type="ECO:0000313" key="1">
    <source>
        <dbReference type="EMBL" id="CDW23517.1"/>
    </source>
</evidence>
<name>A0A0K2TD56_LEPSM</name>
<feature type="non-terminal residue" evidence="1">
    <location>
        <position position="1"/>
    </location>
</feature>
<dbReference type="EMBL" id="HACA01006156">
    <property type="protein sequence ID" value="CDW23517.1"/>
    <property type="molecule type" value="Transcribed_RNA"/>
</dbReference>
<protein>
    <submittedName>
        <fullName evidence="1">Uncharacterized protein</fullName>
    </submittedName>
</protein>
<sequence length="55" mass="6839">QFEECLEEISYNHLWQGRRARKRCTVHWQELFRCPVKTYFNNYPTNQKGFTFCFS</sequence>
<dbReference type="AlphaFoldDB" id="A0A0K2TD56"/>
<organism evidence="1">
    <name type="scientific">Lepeophtheirus salmonis</name>
    <name type="common">Salmon louse</name>
    <name type="synonym">Caligus salmonis</name>
    <dbReference type="NCBI Taxonomy" id="72036"/>
    <lineage>
        <taxon>Eukaryota</taxon>
        <taxon>Metazoa</taxon>
        <taxon>Ecdysozoa</taxon>
        <taxon>Arthropoda</taxon>
        <taxon>Crustacea</taxon>
        <taxon>Multicrustacea</taxon>
        <taxon>Hexanauplia</taxon>
        <taxon>Copepoda</taxon>
        <taxon>Siphonostomatoida</taxon>
        <taxon>Caligidae</taxon>
        <taxon>Lepeophtheirus</taxon>
    </lineage>
</organism>